<protein>
    <submittedName>
        <fullName evidence="2">Uncharacterized protein</fullName>
    </submittedName>
</protein>
<accession>A0A423VCG2</accession>
<dbReference type="STRING" id="356882.A0A423VCG2"/>
<dbReference type="AlphaFoldDB" id="A0A423VCG2"/>
<feature type="compositionally biased region" description="Polar residues" evidence="1">
    <location>
        <begin position="19"/>
        <end position="32"/>
    </location>
</feature>
<comment type="caution">
    <text evidence="2">The sequence shown here is derived from an EMBL/GenBank/DDBJ whole genome shotgun (WGS) entry which is preliminary data.</text>
</comment>
<dbReference type="OrthoDB" id="3363286at2759"/>
<evidence type="ECO:0000256" key="1">
    <source>
        <dbReference type="SAM" id="MobiDB-lite"/>
    </source>
</evidence>
<feature type="compositionally biased region" description="Polar residues" evidence="1">
    <location>
        <begin position="1"/>
        <end position="11"/>
    </location>
</feature>
<proteinExistence type="predicted"/>
<feature type="region of interest" description="Disordered" evidence="1">
    <location>
        <begin position="1"/>
        <end position="51"/>
    </location>
</feature>
<evidence type="ECO:0000313" key="3">
    <source>
        <dbReference type="Proteomes" id="UP000283895"/>
    </source>
</evidence>
<evidence type="ECO:0000313" key="2">
    <source>
        <dbReference type="EMBL" id="ROV88655.1"/>
    </source>
</evidence>
<name>A0A423VCG2_9PEZI</name>
<dbReference type="EMBL" id="LKEA01000077">
    <property type="protein sequence ID" value="ROV88655.1"/>
    <property type="molecule type" value="Genomic_DNA"/>
</dbReference>
<feature type="region of interest" description="Disordered" evidence="1">
    <location>
        <begin position="167"/>
        <end position="195"/>
    </location>
</feature>
<reference evidence="2 3" key="1">
    <citation type="submission" date="2015-09" db="EMBL/GenBank/DDBJ databases">
        <title>Host preference determinants of Valsa canker pathogens revealed by comparative genomics.</title>
        <authorList>
            <person name="Yin Z."/>
            <person name="Huang L."/>
        </authorList>
    </citation>
    <scope>NUCLEOTIDE SEQUENCE [LARGE SCALE GENOMIC DNA]</scope>
    <source>
        <strain evidence="2 3">03-1</strain>
    </source>
</reference>
<gene>
    <name evidence="2" type="ORF">VMCG_10303</name>
</gene>
<dbReference type="Proteomes" id="UP000283895">
    <property type="component" value="Unassembled WGS sequence"/>
</dbReference>
<keyword evidence="3" id="KW-1185">Reference proteome</keyword>
<organism evidence="2 3">
    <name type="scientific">Cytospora schulzeri</name>
    <dbReference type="NCBI Taxonomy" id="448051"/>
    <lineage>
        <taxon>Eukaryota</taxon>
        <taxon>Fungi</taxon>
        <taxon>Dikarya</taxon>
        <taxon>Ascomycota</taxon>
        <taxon>Pezizomycotina</taxon>
        <taxon>Sordariomycetes</taxon>
        <taxon>Sordariomycetidae</taxon>
        <taxon>Diaporthales</taxon>
        <taxon>Cytosporaceae</taxon>
        <taxon>Cytospora</taxon>
    </lineage>
</organism>
<feature type="compositionally biased region" description="Polar residues" evidence="1">
    <location>
        <begin position="179"/>
        <end position="190"/>
    </location>
</feature>
<sequence length="466" mass="51969">MKRFTRLQSRPTLHGARSYLQSRNFATNNENVDSAAKPQAQAQSETADVEKPGQDEFVFDQFKVNLDEKTISTAAGPLPISPLLDPNWREARTRGNVKARPDKSKLNRFQRQLYQNPFAQMLSAPVRSCYVSRTRVPGAFLQSFGLVRHPETNDVWWLPEAITQSAKNTASDKPAEEPQGSQAASTSDETAGSEAVAVNTASVAAELNEDTAAKPKKAYRYPSHVLARQDLLKGFFVPGGKYRGGHFRLASAPQVSNLAKSAIWREDMDTVILNLSRQQIMRDLLFLSELCENERRYLIRVNDPNETGSCVRRWSYLWLGEAKDQSPEVEAQESAPGHEKLEDGPAQYATLEIDGVPETEAIRPIYNLPRLLGADNVQRLRSESSILREGSLFLLRGQRSSKLNLRLWKFQGYMADYKPFAYTYSPSSAQPTGKRSVQDDEAVVSANYSGKTHNALQEATSPAASL</sequence>